<dbReference type="Pfam" id="PF14907">
    <property type="entry name" value="NTP_transf_5"/>
    <property type="match status" value="1"/>
</dbReference>
<sequence>MIPPRDLIVTALLTPAAMTRFSGQQWDLLIRQARRTKLLARLAHTLERAGLLKTVPMAPRLHLTSALKLASRQDRSLRWEVACICKELADAGVRVTLLKGAAYAMAKLAAANGRSFSDIDILVPKAQLLHVESELMLHGWQGGHHDAYDQRYYRRWMHEIPPLRHVRRGTTLDVHHTILPETARVKINTPALLAAVVPLHGHTNLYVLQPVDMLLHSATHLFHEGDFEKGLRDLFDLDSLLRQLGAAPGFWEQLVPRAVTLGLTRPLYYALRYTTLMLDTPVPPHVLEAAQIGKPPALVAGLMDACYVRALRPVHVSTNSPATWVARFALYVRSHWIRMPFYLLAYHLGRKALIRPKLQDDEKPVVKVDLKA</sequence>
<evidence type="ECO:0000313" key="2">
    <source>
        <dbReference type="Proteomes" id="UP000008332"/>
    </source>
</evidence>
<dbReference type="STRING" id="338969.Rfer_0709"/>
<dbReference type="HOGENOM" id="CLU_062407_0_0_4"/>
<dbReference type="KEGG" id="rfr:Rfer_0709"/>
<keyword evidence="2" id="KW-1185">Reference proteome</keyword>
<protein>
    <submittedName>
        <fullName evidence="1">Uncharacterized protein</fullName>
    </submittedName>
</protein>
<name>Q220U3_ALBFT</name>
<evidence type="ECO:0000313" key="1">
    <source>
        <dbReference type="EMBL" id="ABD68460.1"/>
    </source>
</evidence>
<dbReference type="EMBL" id="CP000267">
    <property type="protein sequence ID" value="ABD68460.1"/>
    <property type="molecule type" value="Genomic_DNA"/>
</dbReference>
<accession>Q220U3</accession>
<dbReference type="AlphaFoldDB" id="Q220U3"/>
<dbReference type="Proteomes" id="UP000008332">
    <property type="component" value="Chromosome"/>
</dbReference>
<dbReference type="RefSeq" id="WP_011463033.1">
    <property type="nucleotide sequence ID" value="NC_007908.1"/>
</dbReference>
<dbReference type="eggNOG" id="ENOG502Z95A">
    <property type="taxonomic scope" value="Bacteria"/>
</dbReference>
<dbReference type="InterPro" id="IPR039498">
    <property type="entry name" value="NTP_transf_5"/>
</dbReference>
<reference evidence="2" key="1">
    <citation type="submission" date="2006-02" db="EMBL/GenBank/DDBJ databases">
        <title>Complete sequence of chromosome of Rhodoferax ferrireducens DSM 15236.</title>
        <authorList>
            <person name="Copeland A."/>
            <person name="Lucas S."/>
            <person name="Lapidus A."/>
            <person name="Barry K."/>
            <person name="Detter J.C."/>
            <person name="Glavina del Rio T."/>
            <person name="Hammon N."/>
            <person name="Israni S."/>
            <person name="Pitluck S."/>
            <person name="Brettin T."/>
            <person name="Bruce D."/>
            <person name="Han C."/>
            <person name="Tapia R."/>
            <person name="Gilna P."/>
            <person name="Kiss H."/>
            <person name="Schmutz J."/>
            <person name="Larimer F."/>
            <person name="Land M."/>
            <person name="Kyrpides N."/>
            <person name="Ivanova N."/>
            <person name="Richardson P."/>
        </authorList>
    </citation>
    <scope>NUCLEOTIDE SEQUENCE [LARGE SCALE GENOMIC DNA]</scope>
    <source>
        <strain evidence="2">ATCC BAA-621 / DSM 15236 / T118</strain>
    </source>
</reference>
<gene>
    <name evidence="1" type="ordered locus">Rfer_0709</name>
</gene>
<dbReference type="OrthoDB" id="5497963at2"/>
<proteinExistence type="predicted"/>
<organism evidence="1 2">
    <name type="scientific">Albidiferax ferrireducens (strain ATCC BAA-621 / DSM 15236 / T118)</name>
    <name type="common">Rhodoferax ferrireducens</name>
    <dbReference type="NCBI Taxonomy" id="338969"/>
    <lineage>
        <taxon>Bacteria</taxon>
        <taxon>Pseudomonadati</taxon>
        <taxon>Pseudomonadota</taxon>
        <taxon>Betaproteobacteria</taxon>
        <taxon>Burkholderiales</taxon>
        <taxon>Comamonadaceae</taxon>
        <taxon>Rhodoferax</taxon>
    </lineage>
</organism>